<gene>
    <name evidence="2" type="ORF">C7A17_26560</name>
</gene>
<dbReference type="EMBL" id="CP027657">
    <property type="protein sequence ID" value="AVO56153.1"/>
    <property type="molecule type" value="Genomic_DNA"/>
</dbReference>
<protein>
    <submittedName>
        <fullName evidence="2">Uncharacterized protein</fullName>
    </submittedName>
</protein>
<accession>A0A2R3QWQ0</accession>
<feature type="region of interest" description="Disordered" evidence="1">
    <location>
        <begin position="27"/>
        <end position="58"/>
    </location>
</feature>
<feature type="compositionally biased region" description="Low complexity" evidence="1">
    <location>
        <begin position="37"/>
        <end position="47"/>
    </location>
</feature>
<dbReference type="RefSeq" id="WP_106742580.1">
    <property type="nucleotide sequence ID" value="NZ_CP027657.1"/>
</dbReference>
<dbReference type="AlphaFoldDB" id="A0A2R3QWQ0"/>
<name>A0A2R3QWQ0_ECTME</name>
<organism evidence="2 3">
    <name type="scientific">Ectopseudomonas mendocina</name>
    <name type="common">Pseudomonas mendocina</name>
    <dbReference type="NCBI Taxonomy" id="300"/>
    <lineage>
        <taxon>Bacteria</taxon>
        <taxon>Pseudomonadati</taxon>
        <taxon>Pseudomonadota</taxon>
        <taxon>Gammaproteobacteria</taxon>
        <taxon>Pseudomonadales</taxon>
        <taxon>Pseudomonadaceae</taxon>
        <taxon>Ectopseudomonas</taxon>
    </lineage>
</organism>
<evidence type="ECO:0000256" key="1">
    <source>
        <dbReference type="SAM" id="MobiDB-lite"/>
    </source>
</evidence>
<proteinExistence type="predicted"/>
<reference evidence="2 3" key="1">
    <citation type="submission" date="2018-03" db="EMBL/GenBank/DDBJ databases">
        <title>Complete genome sequence and methylome analysis of Pseudomonas mendocina NEB 698.</title>
        <authorList>
            <person name="Morgan R.D."/>
        </authorList>
    </citation>
    <scope>NUCLEOTIDE SEQUENCE [LARGE SCALE GENOMIC DNA]</scope>
    <source>
        <strain evidence="2 3">NEB698</strain>
    </source>
</reference>
<evidence type="ECO:0000313" key="2">
    <source>
        <dbReference type="EMBL" id="AVO56153.1"/>
    </source>
</evidence>
<evidence type="ECO:0000313" key="3">
    <source>
        <dbReference type="Proteomes" id="UP000238327"/>
    </source>
</evidence>
<sequence length="123" mass="13910">MINLAELSDSELAAHISAAMAEFQRRLNTPKPVEHNAAAPAPEAPIAKPKRPVKTPAEADQRFVRACLRLLRSQGYIKAADKDRYREIVKKHPRWTKINGYPDTLRGSTANHWLDFNNPLDDK</sequence>
<dbReference type="Proteomes" id="UP000238327">
    <property type="component" value="Chromosome"/>
</dbReference>